<feature type="region of interest" description="Disordered" evidence="2">
    <location>
        <begin position="786"/>
        <end position="826"/>
    </location>
</feature>
<dbReference type="InterPro" id="IPR013517">
    <property type="entry name" value="FG-GAP"/>
</dbReference>
<reference evidence="4" key="1">
    <citation type="submission" date="2022-08" db="EMBL/GenBank/DDBJ databases">
        <title>Genomic Encyclopedia of Type Strains, Phase V (KMG-V): Genome sequencing to study the core and pangenomes of soil and plant-associated prokaryotes.</title>
        <authorList>
            <person name="Whitman W."/>
        </authorList>
    </citation>
    <scope>NUCLEOTIDE SEQUENCE</scope>
    <source>
        <strain evidence="4">0</strain>
    </source>
</reference>
<gene>
    <name evidence="4" type="ORF">GGP71_002619</name>
</gene>
<name>A0A9X2PZY6_9BACT</name>
<accession>A0A9X2PZY6</accession>
<dbReference type="SUPFAM" id="SSF69318">
    <property type="entry name" value="Integrin alpha N-terminal domain"/>
    <property type="match status" value="1"/>
</dbReference>
<dbReference type="EMBL" id="JANUAU010000009">
    <property type="protein sequence ID" value="MCS3678678.1"/>
    <property type="molecule type" value="Genomic_DNA"/>
</dbReference>
<sequence length="1351" mass="141538">MTTRQFSPLSGPLGRFLLALASLLVVGGAGEARAQPFQAMSKASGAPSFQRTIASAGLLGPEKTATGDVDGDGDEDVVAFARAKGELVWYENKPTGFGEKQVIATGSEDAEALAVADLTNTGRADLLVAAGDALVYYESNAGTDGASADGFSEKTTIGSEVFSRYVTVSQLDSTPGPEIIVEEGYYPNQNGTAGADSDGFGELVRLDREPRYAADFDGDGDQDLATRGEWIPNQIGESGADADGFGRPRPFGRNFEFVLGAADLDGDSDVDVVGLARTAEGSGIAWLENQIGESGTDEFGAPRLISDKSLEDVDRSEVLLGPIDGDGDVDLLLRRAEFSKAVVWHENQVGEPGADNGGFGEETLIFKQAGGLLGSLDVALAQIDGDSGEDILLASSRRSRLSFFPADAGAQSGFGGEQLISVPSEVPLAQDVAAADFDGDGDPDAATAAAGSSQVAWHENQTGESGGGGDSFGPPQVISAAEDSVMSLFAADFDGDGDPDLVSASGTNSRIAWHENQIGEDGADADGFADPKVITTGVTEARDVFVGDLDGDGDPDVVTGAKEAPTVAWHENQIGEDGAGGFSAQKVIAANSGQVTEVSVSDLDGDGTPDVLVSTEDELFWYPNQVGTSGSGDDGFGAALAVGGRYYSGSYSVFAADLDEDGANDILTGDEWFQNRQDGPFPGDDGFGNGIRLVDDVGYEDVVVADLDNDGDRDPAFVRSSSLGSLGWTLNTIVEGTALGNDNPSQTINSGLLNGESVAASDLNGDGAPDLLAVSSSGGQFIWLKNRSEVEPDPSSTATKTISEAGSSSYGTTGAAVSTRGVGGSGQVTVRRFDSAPENPEGISKANVGQYRHVIENTGPLTLGGGTQVRFDTSALSGIDKPSNVTVYGRRSPGTGEFRALPTTFDADAGELVVPSSSFGEFAFGSATEPLFPYPDRLVAEASRTFDGANEPGDYRLVALPGQVDAPLAQTLNGSAGTDWQAFRDSGEGFEKYDGSEAFNFRPGNGFWVTGTQEWSVSDTLATVSLSGRRAASVDLNGDSLWTIVSNPLNRDVAWASVVEESGLDAPLWRFDAKEGFVQADTMRSATSGEAYYVFNGAETDSLTVPFPVDSGQKARAKKEDQDPLLSVSARPAEGGLPSTVRLGIGERRSILAPPGQFEPVSLRLRPESGERALMVARRPAGEEEGRVFELRLTPRVEEAVRLRAANLEAAGGRSVALLDPGAGKTYDLQARTSVTVEPEGKTNLLKVAIGTESFVEDRAENVLPNEVRLTSYPNPIRQQGTLEYALPGSREVTLQVYDVLGRKVKTLTRGQKEAGRHRVDLQTRQLSSGIYFGRLKAGGQTRTQKITVVR</sequence>
<dbReference type="Gene3D" id="2.130.10.130">
    <property type="entry name" value="Integrin alpha, N-terminal"/>
    <property type="match status" value="2"/>
</dbReference>
<feature type="compositionally biased region" description="Polar residues" evidence="2">
    <location>
        <begin position="794"/>
        <end position="816"/>
    </location>
</feature>
<dbReference type="Pfam" id="PF18962">
    <property type="entry name" value="Por_Secre_tail"/>
    <property type="match status" value="1"/>
</dbReference>
<protein>
    <recommendedName>
        <fullName evidence="3">Secretion system C-terminal sorting domain-containing protein</fullName>
    </recommendedName>
</protein>
<dbReference type="PANTHER" id="PTHR44103">
    <property type="entry name" value="PROPROTEIN CONVERTASE P"/>
    <property type="match status" value="1"/>
</dbReference>
<dbReference type="Proteomes" id="UP001155027">
    <property type="component" value="Unassembled WGS sequence"/>
</dbReference>
<evidence type="ECO:0000313" key="4">
    <source>
        <dbReference type="EMBL" id="MCS3678678.1"/>
    </source>
</evidence>
<feature type="domain" description="Secretion system C-terminal sorting" evidence="3">
    <location>
        <begin position="1273"/>
        <end position="1349"/>
    </location>
</feature>
<keyword evidence="1" id="KW-0732">Signal</keyword>
<feature type="region of interest" description="Disordered" evidence="2">
    <location>
        <begin position="437"/>
        <end position="477"/>
    </location>
</feature>
<evidence type="ECO:0000256" key="2">
    <source>
        <dbReference type="SAM" id="MobiDB-lite"/>
    </source>
</evidence>
<evidence type="ECO:0000313" key="5">
    <source>
        <dbReference type="Proteomes" id="UP001155027"/>
    </source>
</evidence>
<evidence type="ECO:0000259" key="3">
    <source>
        <dbReference type="Pfam" id="PF18962"/>
    </source>
</evidence>
<proteinExistence type="predicted"/>
<evidence type="ECO:0000256" key="1">
    <source>
        <dbReference type="ARBA" id="ARBA00022729"/>
    </source>
</evidence>
<organism evidence="4 5">
    <name type="scientific">Salinibacter ruber</name>
    <dbReference type="NCBI Taxonomy" id="146919"/>
    <lineage>
        <taxon>Bacteria</taxon>
        <taxon>Pseudomonadati</taxon>
        <taxon>Rhodothermota</taxon>
        <taxon>Rhodothermia</taxon>
        <taxon>Rhodothermales</taxon>
        <taxon>Salinibacteraceae</taxon>
        <taxon>Salinibacter</taxon>
    </lineage>
</organism>
<dbReference type="RefSeq" id="WP_341481119.1">
    <property type="nucleotide sequence ID" value="NZ_JANUAV010000011.1"/>
</dbReference>
<dbReference type="InterPro" id="IPR028994">
    <property type="entry name" value="Integrin_alpha_N"/>
</dbReference>
<comment type="caution">
    <text evidence="4">The sequence shown here is derived from an EMBL/GenBank/DDBJ whole genome shotgun (WGS) entry which is preliminary data.</text>
</comment>
<dbReference type="Gene3D" id="2.60.40.4070">
    <property type="match status" value="1"/>
</dbReference>
<dbReference type="InterPro" id="IPR026444">
    <property type="entry name" value="Secre_tail"/>
</dbReference>
<feature type="compositionally biased region" description="Polar residues" evidence="2">
    <location>
        <begin position="452"/>
        <end position="462"/>
    </location>
</feature>
<dbReference type="Pfam" id="PF13517">
    <property type="entry name" value="FG-GAP_3"/>
    <property type="match status" value="3"/>
</dbReference>
<dbReference type="PANTHER" id="PTHR44103:SF1">
    <property type="entry name" value="PROPROTEIN CONVERTASE P"/>
    <property type="match status" value="1"/>
</dbReference>
<dbReference type="NCBIfam" id="TIGR04183">
    <property type="entry name" value="Por_Secre_tail"/>
    <property type="match status" value="1"/>
</dbReference>